<dbReference type="SMART" id="SM00858">
    <property type="entry name" value="SAF"/>
    <property type="match status" value="1"/>
</dbReference>
<dbReference type="Pfam" id="PF13144">
    <property type="entry name" value="ChapFlgA"/>
    <property type="match status" value="1"/>
</dbReference>
<keyword evidence="6" id="KW-0969">Cilium</keyword>
<dbReference type="InterPro" id="IPR013974">
    <property type="entry name" value="SAF"/>
</dbReference>
<dbReference type="RefSeq" id="WP_145096970.1">
    <property type="nucleotide sequence ID" value="NZ_CP036274.1"/>
</dbReference>
<evidence type="ECO:0000256" key="3">
    <source>
        <dbReference type="ARBA" id="ARBA00022764"/>
    </source>
</evidence>
<dbReference type="Gene3D" id="3.90.1210.10">
    <property type="entry name" value="Antifreeze-like/N-acetylneuraminic acid synthase C-terminal domain"/>
    <property type="match status" value="1"/>
</dbReference>
<name>A0A517YKU8_9BACT</name>
<feature type="chain" id="PRO_5021744412" evidence="4">
    <location>
        <begin position="25"/>
        <end position="362"/>
    </location>
</feature>
<sequence precursor="true">MTVQLQKSMFFAAILVASQWSARAAEIHFQADATVARGIVRLGDVAEIITGDDGEARLLEGIALVPAPDVDQTRLLKRQEVQQLLQLSGVQLREHRFSGAEVTQLRAGMPIATHNVRKVASAVELIPTVIPAEQQPATEANAAARIGQALVSHLNAVSDFPAEWQAEVAFSPRVAQAVEGQQIVRVEGGISPWLGRQTFMLLIGNEAAPTRLPIEAEVSGTARAVTTIRTIERGTMLTADDLQLQTVSLKSGVRLVFDPQQLIGQEATRTLNAGQLVGIDMVRALRLVKRGEDIQVFSIGAGLQIVEPAKALADGGQGDSITVEFADRRKMTARVTGTRRAEVYAMQTIRSQVDTTTQLIRR</sequence>
<evidence type="ECO:0000313" key="6">
    <source>
        <dbReference type="EMBL" id="QDU30843.1"/>
    </source>
</evidence>
<evidence type="ECO:0000313" key="7">
    <source>
        <dbReference type="Proteomes" id="UP000315017"/>
    </source>
</evidence>
<feature type="domain" description="SAF" evidence="5">
    <location>
        <begin position="222"/>
        <end position="283"/>
    </location>
</feature>
<keyword evidence="3" id="KW-0574">Periplasm</keyword>
<dbReference type="NCBIfam" id="TIGR03170">
    <property type="entry name" value="flgA_cterm"/>
    <property type="match status" value="1"/>
</dbReference>
<proteinExistence type="predicted"/>
<dbReference type="OrthoDB" id="247482at2"/>
<dbReference type="AlphaFoldDB" id="A0A517YKU8"/>
<dbReference type="GO" id="GO:0044780">
    <property type="term" value="P:bacterial-type flagellum assembly"/>
    <property type="evidence" value="ECO:0007669"/>
    <property type="project" value="InterPro"/>
</dbReference>
<keyword evidence="7" id="KW-1185">Reference proteome</keyword>
<dbReference type="GO" id="GO:0042597">
    <property type="term" value="C:periplasmic space"/>
    <property type="evidence" value="ECO:0007669"/>
    <property type="project" value="UniProtKB-SubCell"/>
</dbReference>
<reference evidence="6 7" key="1">
    <citation type="submission" date="2019-02" db="EMBL/GenBank/DDBJ databases">
        <title>Deep-cultivation of Planctomycetes and their phenomic and genomic characterization uncovers novel biology.</title>
        <authorList>
            <person name="Wiegand S."/>
            <person name="Jogler M."/>
            <person name="Boedeker C."/>
            <person name="Pinto D."/>
            <person name="Vollmers J."/>
            <person name="Rivas-Marin E."/>
            <person name="Kohn T."/>
            <person name="Peeters S.H."/>
            <person name="Heuer A."/>
            <person name="Rast P."/>
            <person name="Oberbeckmann S."/>
            <person name="Bunk B."/>
            <person name="Jeske O."/>
            <person name="Meyerdierks A."/>
            <person name="Storesund J.E."/>
            <person name="Kallscheuer N."/>
            <person name="Luecker S."/>
            <person name="Lage O.M."/>
            <person name="Pohl T."/>
            <person name="Merkel B.J."/>
            <person name="Hornburger P."/>
            <person name="Mueller R.-W."/>
            <person name="Bruemmer F."/>
            <person name="Labrenz M."/>
            <person name="Spormann A.M."/>
            <person name="Op den Camp H."/>
            <person name="Overmann J."/>
            <person name="Amann R."/>
            <person name="Jetten M.S.M."/>
            <person name="Mascher T."/>
            <person name="Medema M.H."/>
            <person name="Devos D.P."/>
            <person name="Kaster A.-K."/>
            <person name="Ovreas L."/>
            <person name="Rohde M."/>
            <person name="Galperin M.Y."/>
            <person name="Jogler C."/>
        </authorList>
    </citation>
    <scope>NUCLEOTIDE SEQUENCE [LARGE SCALE GENOMIC DNA]</scope>
    <source>
        <strain evidence="6 7">ETA_A8</strain>
    </source>
</reference>
<dbReference type="InterPro" id="IPR017585">
    <property type="entry name" value="SAF_FlgA"/>
</dbReference>
<evidence type="ECO:0000256" key="2">
    <source>
        <dbReference type="ARBA" id="ARBA00022729"/>
    </source>
</evidence>
<dbReference type="CDD" id="cd11614">
    <property type="entry name" value="SAF_CpaB_FlgA_like"/>
    <property type="match status" value="1"/>
</dbReference>
<dbReference type="KEGG" id="aagg:ETAA8_59920"/>
<protein>
    <submittedName>
        <fullName evidence="6">Flagellar basal body P-ring biosynthesis protein FlgA</fullName>
    </submittedName>
</protein>
<feature type="signal peptide" evidence="4">
    <location>
        <begin position="1"/>
        <end position="24"/>
    </location>
</feature>
<dbReference type="EMBL" id="CP036274">
    <property type="protein sequence ID" value="QDU30843.1"/>
    <property type="molecule type" value="Genomic_DNA"/>
</dbReference>
<dbReference type="InterPro" id="IPR039246">
    <property type="entry name" value="Flagellar_FlgA"/>
</dbReference>
<keyword evidence="2 4" id="KW-0732">Signal</keyword>
<dbReference type="PANTHER" id="PTHR36307:SF1">
    <property type="entry name" value="FLAGELLA BASAL BODY P-RING FORMATION PROTEIN FLGA"/>
    <property type="match status" value="1"/>
</dbReference>
<keyword evidence="6" id="KW-0966">Cell projection</keyword>
<evidence type="ECO:0000256" key="1">
    <source>
        <dbReference type="ARBA" id="ARBA00004418"/>
    </source>
</evidence>
<dbReference type="PANTHER" id="PTHR36307">
    <property type="entry name" value="FLAGELLA BASAL BODY P-RING FORMATION PROTEIN FLGA"/>
    <property type="match status" value="1"/>
</dbReference>
<dbReference type="Proteomes" id="UP000315017">
    <property type="component" value="Chromosome"/>
</dbReference>
<keyword evidence="6" id="KW-0282">Flagellum</keyword>
<dbReference type="Gene3D" id="2.30.30.760">
    <property type="match status" value="1"/>
</dbReference>
<evidence type="ECO:0000256" key="4">
    <source>
        <dbReference type="SAM" id="SignalP"/>
    </source>
</evidence>
<evidence type="ECO:0000259" key="5">
    <source>
        <dbReference type="SMART" id="SM00858"/>
    </source>
</evidence>
<organism evidence="6 7">
    <name type="scientific">Anatilimnocola aggregata</name>
    <dbReference type="NCBI Taxonomy" id="2528021"/>
    <lineage>
        <taxon>Bacteria</taxon>
        <taxon>Pseudomonadati</taxon>
        <taxon>Planctomycetota</taxon>
        <taxon>Planctomycetia</taxon>
        <taxon>Pirellulales</taxon>
        <taxon>Pirellulaceae</taxon>
        <taxon>Anatilimnocola</taxon>
    </lineage>
</organism>
<comment type="subcellular location">
    <subcellularLocation>
        <location evidence="1">Periplasm</location>
    </subcellularLocation>
</comment>
<accession>A0A517YKU8</accession>
<gene>
    <name evidence="6" type="ORF">ETAA8_59920</name>
</gene>